<evidence type="ECO:0000313" key="8">
    <source>
        <dbReference type="EMBL" id="KUM25575.1"/>
    </source>
</evidence>
<evidence type="ECO:0000256" key="6">
    <source>
        <dbReference type="ARBA" id="ARBA00023136"/>
    </source>
</evidence>
<protein>
    <submittedName>
        <fullName evidence="8">Conjugal transfer protein TraG</fullName>
    </submittedName>
</protein>
<dbReference type="Gene3D" id="3.40.50.300">
    <property type="entry name" value="P-loop containing nucleotide triphosphate hydrolases"/>
    <property type="match status" value="1"/>
</dbReference>
<keyword evidence="6 7" id="KW-0472">Membrane</keyword>
<keyword evidence="5 7" id="KW-1133">Transmembrane helix</keyword>
<evidence type="ECO:0000256" key="5">
    <source>
        <dbReference type="ARBA" id="ARBA00022989"/>
    </source>
</evidence>
<dbReference type="PANTHER" id="PTHR37937">
    <property type="entry name" value="CONJUGATIVE TRANSFER: DNA TRANSPORT"/>
    <property type="match status" value="1"/>
</dbReference>
<dbReference type="Proteomes" id="UP000053176">
    <property type="component" value="Unassembled WGS sequence"/>
</dbReference>
<feature type="transmembrane region" description="Helical" evidence="7">
    <location>
        <begin position="53"/>
        <end position="74"/>
    </location>
</feature>
<evidence type="ECO:0000256" key="7">
    <source>
        <dbReference type="SAM" id="Phobius"/>
    </source>
</evidence>
<feature type="transmembrane region" description="Helical" evidence="7">
    <location>
        <begin position="86"/>
        <end position="108"/>
    </location>
</feature>
<evidence type="ECO:0000256" key="3">
    <source>
        <dbReference type="ARBA" id="ARBA00022475"/>
    </source>
</evidence>
<dbReference type="InterPro" id="IPR051539">
    <property type="entry name" value="T4SS-coupling_protein"/>
</dbReference>
<name>A0A101KRF7_RHILI</name>
<dbReference type="SUPFAM" id="SSF52540">
    <property type="entry name" value="P-loop containing nucleoside triphosphate hydrolases"/>
    <property type="match status" value="1"/>
</dbReference>
<evidence type="ECO:0000256" key="1">
    <source>
        <dbReference type="ARBA" id="ARBA00004651"/>
    </source>
</evidence>
<dbReference type="PANTHER" id="PTHR37937:SF1">
    <property type="entry name" value="CONJUGATIVE TRANSFER: DNA TRANSPORT"/>
    <property type="match status" value="1"/>
</dbReference>
<organism evidence="8 9">
    <name type="scientific">Rhizobium loti</name>
    <name type="common">Mesorhizobium loti</name>
    <dbReference type="NCBI Taxonomy" id="381"/>
    <lineage>
        <taxon>Bacteria</taxon>
        <taxon>Pseudomonadati</taxon>
        <taxon>Pseudomonadota</taxon>
        <taxon>Alphaproteobacteria</taxon>
        <taxon>Hyphomicrobiales</taxon>
        <taxon>Phyllobacteriaceae</taxon>
        <taxon>Mesorhizobium</taxon>
    </lineage>
</organism>
<comment type="caution">
    <text evidence="8">The sequence shown here is derived from an EMBL/GenBank/DDBJ whole genome shotgun (WGS) entry which is preliminary data.</text>
</comment>
<evidence type="ECO:0000256" key="2">
    <source>
        <dbReference type="ARBA" id="ARBA00008806"/>
    </source>
</evidence>
<feature type="transmembrane region" description="Helical" evidence="7">
    <location>
        <begin position="12"/>
        <end position="33"/>
    </location>
</feature>
<dbReference type="InterPro" id="IPR027417">
    <property type="entry name" value="P-loop_NTPase"/>
</dbReference>
<dbReference type="EMBL" id="LPWA01000116">
    <property type="protein sequence ID" value="KUM25575.1"/>
    <property type="molecule type" value="Genomic_DNA"/>
</dbReference>
<keyword evidence="3" id="KW-1003">Cell membrane</keyword>
<comment type="subcellular location">
    <subcellularLocation>
        <location evidence="1">Cell membrane</location>
        <topology evidence="1">Multi-pass membrane protein</topology>
    </subcellularLocation>
</comment>
<dbReference type="Pfam" id="PF02534">
    <property type="entry name" value="T4SS-DNA_transf"/>
    <property type="match status" value="1"/>
</dbReference>
<reference evidence="8 9" key="1">
    <citation type="submission" date="2015-12" db="EMBL/GenBank/DDBJ databases">
        <title>Draft genome sequence of Mesorhizobium sp. UFLA 01-765, a multitolerant efficient symbiont and plant-growth promoting strain isolated from Zn-mining soil using Leucaena leucocephala as a trap plant.</title>
        <authorList>
            <person name="Rangel W.M."/>
            <person name="Thijs S."/>
            <person name="Longatti S.M."/>
            <person name="Moreira F.M."/>
            <person name="Weyens N."/>
            <person name="Vangronsveld J."/>
            <person name="Van Hamme J.D."/>
            <person name="Bottos E.M."/>
            <person name="Rineau F."/>
        </authorList>
    </citation>
    <scope>NUCLEOTIDE SEQUENCE [LARGE SCALE GENOMIC DNA]</scope>
    <source>
        <strain evidence="8 9">UFLA 01-765</strain>
    </source>
</reference>
<comment type="similarity">
    <text evidence="2">Belongs to the VirD4/TraG family.</text>
</comment>
<dbReference type="GO" id="GO:0005886">
    <property type="term" value="C:plasma membrane"/>
    <property type="evidence" value="ECO:0007669"/>
    <property type="project" value="UniProtKB-SubCell"/>
</dbReference>
<dbReference type="InterPro" id="IPR003688">
    <property type="entry name" value="TraG/VirD4"/>
</dbReference>
<evidence type="ECO:0000256" key="4">
    <source>
        <dbReference type="ARBA" id="ARBA00022692"/>
    </source>
</evidence>
<keyword evidence="4 7" id="KW-0812">Transmembrane</keyword>
<dbReference type="OrthoDB" id="9759295at2"/>
<evidence type="ECO:0000313" key="9">
    <source>
        <dbReference type="Proteomes" id="UP000053176"/>
    </source>
</evidence>
<gene>
    <name evidence="8" type="ORF">AU467_25710</name>
</gene>
<dbReference type="AlphaFoldDB" id="A0A101KRF7"/>
<sequence>MFGRISYDLVKAAFKAGLAILPLVIWYPAWRYAHALWGDLMLGWYQDGLAPSSVLYQFAYAAWPAVALVGPALAMATALLLRRSGLALPATAIAGVVGMASAAALTVWPEITRLLSHRPTSAWIDILRLADMSIFYAGAIGFLATVAGLRTLAGKSLRGQEIKKPVERAASDTFGHADWMDISEAQNLFREAPLSGSQGDRKKIGGVVIGEAYRVDQDAPARRGKQFVPSDRATWGKGGKAPLLSFDLSWGGTHGLVFAGSGSYKTVSVCVPTLLSYRGPTVTLDPSSELAPMLTGARTSMGRRVISIDPLKGTGAFNALDWLNKDSALIDGDIRSVVDWLCGEKSTATRDTHAMSGKAFFEGRGKAIVEALLSDIVLDNSLAAARRNLVTLAERLAFPEKAMRTELGRIHEHSSSCRARHLAGQLMDLVAETFSGVYGNMSEQTEWLANPAYARLVSGNSFATADLVAGNLDLFVNIPMKVLESTPALARVVVGSLLNAVYEADGRLPGGRIVFLLDEVARLGYMNSLARARDAGRKYGITLVMLYQSEGQLREQWGEGGKASWFESASWRSYAAIGSLEQARAVSESLGEHGVVLNSETTNRGKSARPLEIGTASIGASAQKSERGRRLATVSEILADIRADEQFVFVQGRKPLRCGRAIYFRRPEMVAKVAANRFAPKPVAG</sequence>
<dbReference type="NCBIfam" id="NF010394">
    <property type="entry name" value="PRK13822.1"/>
    <property type="match status" value="1"/>
</dbReference>
<dbReference type="CDD" id="cd01127">
    <property type="entry name" value="TrwB_TraG_TraD_VirD4"/>
    <property type="match status" value="1"/>
</dbReference>
<accession>A0A101KRF7</accession>
<proteinExistence type="inferred from homology"/>